<reference evidence="2" key="1">
    <citation type="submission" date="2022-10" db="EMBL/GenBank/DDBJ databases">
        <authorList>
            <person name="Bize A."/>
        </authorList>
    </citation>
    <scope>NUCLEOTIDE SEQUENCE [LARGE SCALE GENOMIC DNA]</scope>
</reference>
<feature type="compositionally biased region" description="Polar residues" evidence="1">
    <location>
        <begin position="152"/>
        <end position="162"/>
    </location>
</feature>
<evidence type="ECO:0000313" key="2">
    <source>
        <dbReference type="EMBL" id="CAI4043386.1"/>
    </source>
</evidence>
<feature type="region of interest" description="Disordered" evidence="1">
    <location>
        <begin position="135"/>
        <end position="164"/>
    </location>
</feature>
<evidence type="ECO:0000313" key="3">
    <source>
        <dbReference type="Proteomes" id="UP001531446"/>
    </source>
</evidence>
<organism evidence="2 3">
    <name type="scientific">uncultured archaeal virus</name>
    <dbReference type="NCBI Taxonomy" id="1960247"/>
    <lineage>
        <taxon>Viruses</taxon>
        <taxon>environmental samples</taxon>
    </lineage>
</organism>
<feature type="compositionally biased region" description="Gly residues" evidence="1">
    <location>
        <begin position="750"/>
        <end position="759"/>
    </location>
</feature>
<feature type="compositionally biased region" description="Polar residues" evidence="1">
    <location>
        <begin position="49"/>
        <end position="62"/>
    </location>
</feature>
<protein>
    <submittedName>
        <fullName evidence="2">Tail tape measure protein</fullName>
    </submittedName>
</protein>
<sequence length="1038" mass="108597">MNTNIIINLLGKDNIQGMLKSATGHARQFATEVVNGNRTMAQSSEHAATSINKVGSTSSTTSHRIKELGTTGSRAGSDISNSAGKASTTLSRLGEAGAHAGGVIHHGSQAASHGLSTMGTEGGKAGEEIARGGETASHALGRTGEAGRSAGRSISQGATTASKGVDQITASAGKASSGLGEMGDLLGMIMGGVGLAQIGNMIWTGATERQFNQAYLSMKLGEEQAKKMAASIEEIVAAVPGDDTFMNTLLGSAAARGAAIEDLKVLGYVASDYLIAAKKTGQTQIEAQQDLNAYIMTGTTGELERSRVLAGQVDKLKGKESIHERILALDEALKANGYEGLSQMQIMAIKWDTFKGKIQVAATEIGTKILPYLEKGVDFLLELDEKTGGWSTMIGLAGAGIAALAVALGPVVWSFKEVLGSMGGISDKLKGITGKKHKVDFDCGKPCPPISSTSTTGTIPAESTTSRILGKVSQWGIPAVSSAAGSLLMTQGLPTLTRLGSLGMSVATSGARGLQWLAGAGGTAASSVLGPAIMGLDLPGNPLWNIKHGKELIDWSQLDFVKSNLGGAFDTSKKGSLGDQLNLPGWIQGQLGGSKKPQKEGGGGITGTASIGTGLLKGMLEGISDFKLPQLKWPNAGQILAKIMDVIKAHIPKFNWKIPSVGQILEQTWDKIRNLIWKIPSVGQFLNQTWQKIKQLIWNIPSVGSLLSQTWQKITQLVWQVPGLGSILSLISDKIPSFHWPMGPGPSGPAGPGSSGGLPRGPIKNTIASTMANRSGVGQGYIMGAMNRNFKGVDAFNSIADGMAAHLGYQFYFGDQKSNQQVWDSGSCNCYDGAQFLMSEASQRFGLGAGLANGVWDGTGIAHTWSVIGGRPFDMAAKLIRGHWNPPSGPAGSFEQFMTDIGPGLEYMGYAGHQMDPVTALSEGGNCYDMTLGAMMVAENLWGLPTQMIWGTYDGNTHVWAKIDGKDYDPARRAREGTYNPPPQGPGPGIPGSLVVEVGGIHIHGPIHGVDDLDNRLKKAEKDAGESIAARIFGHYGG</sequence>
<dbReference type="Proteomes" id="UP001531446">
    <property type="component" value="Segment"/>
</dbReference>
<feature type="region of interest" description="Disordered" evidence="1">
    <location>
        <begin position="741"/>
        <end position="762"/>
    </location>
</feature>
<name>A0ABM9HVI8_9VIRU</name>
<proteinExistence type="predicted"/>
<keyword evidence="3" id="KW-1185">Reference proteome</keyword>
<evidence type="ECO:0000256" key="1">
    <source>
        <dbReference type="SAM" id="MobiDB-lite"/>
    </source>
</evidence>
<dbReference type="EMBL" id="OX365879">
    <property type="protein sequence ID" value="CAI4043386.1"/>
    <property type="molecule type" value="Genomic_DNA"/>
</dbReference>
<gene>
    <name evidence="2" type="ORF">CTG158_LOCUS22</name>
</gene>
<feature type="compositionally biased region" description="Polar residues" evidence="1">
    <location>
        <begin position="70"/>
        <end position="87"/>
    </location>
</feature>
<feature type="region of interest" description="Disordered" evidence="1">
    <location>
        <begin position="49"/>
        <end position="87"/>
    </location>
</feature>
<accession>A0ABM9HVI8</accession>